<comment type="caution">
    <text evidence="1">The sequence shown here is derived from an EMBL/GenBank/DDBJ whole genome shotgun (WGS) entry which is preliminary data.</text>
</comment>
<organism evidence="1 2">
    <name type="scientific">Favolaschia claudopus</name>
    <dbReference type="NCBI Taxonomy" id="2862362"/>
    <lineage>
        <taxon>Eukaryota</taxon>
        <taxon>Fungi</taxon>
        <taxon>Dikarya</taxon>
        <taxon>Basidiomycota</taxon>
        <taxon>Agaricomycotina</taxon>
        <taxon>Agaricomycetes</taxon>
        <taxon>Agaricomycetidae</taxon>
        <taxon>Agaricales</taxon>
        <taxon>Marasmiineae</taxon>
        <taxon>Mycenaceae</taxon>
        <taxon>Favolaschia</taxon>
    </lineage>
</organism>
<evidence type="ECO:0008006" key="3">
    <source>
        <dbReference type="Google" id="ProtNLM"/>
    </source>
</evidence>
<evidence type="ECO:0000313" key="2">
    <source>
        <dbReference type="Proteomes" id="UP001362999"/>
    </source>
</evidence>
<sequence>MTFCGVESPSLPTPVEPFLPLDLEREIFETAAVQDKTMIPILLRVCHRVNNWVEPMLYRVLIIENEDNSHIAALRSKPPHFRQTMVRHVFIDFTSSAMKPVVEQLSDFYGIESLAIDGHQKEAPSAFLDTLHPRKLSLWVASDASQWAQSTLSRPIFSLVTHLELYHANDQENTSWEHWTTLASFPALTHLSLVKSLALGILQDALQHCQHLEIAIIAFWDPSFVDQALDLAQDPPVSDPRLVIMMVGNIMDDWTIGTQGGNDFWRRAETFVAQKRLGKLGSSYLSLLSNAIGLITTTGSQYFLGD</sequence>
<dbReference type="AlphaFoldDB" id="A0AAW0E2X5"/>
<evidence type="ECO:0000313" key="1">
    <source>
        <dbReference type="EMBL" id="KAK7058110.1"/>
    </source>
</evidence>
<gene>
    <name evidence="1" type="ORF">R3P38DRAFT_2497663</name>
</gene>
<dbReference type="EMBL" id="JAWWNJ010000004">
    <property type="protein sequence ID" value="KAK7058110.1"/>
    <property type="molecule type" value="Genomic_DNA"/>
</dbReference>
<protein>
    <recommendedName>
        <fullName evidence="3">F-box domain-containing protein</fullName>
    </recommendedName>
</protein>
<accession>A0AAW0E2X5</accession>
<dbReference type="Proteomes" id="UP001362999">
    <property type="component" value="Unassembled WGS sequence"/>
</dbReference>
<reference evidence="1 2" key="1">
    <citation type="journal article" date="2024" name="J Genomics">
        <title>Draft genome sequencing and assembly of Favolaschia claudopus CIRM-BRFM 2984 isolated from oak limbs.</title>
        <authorList>
            <person name="Navarro D."/>
            <person name="Drula E."/>
            <person name="Chaduli D."/>
            <person name="Cazenave R."/>
            <person name="Ahrendt S."/>
            <person name="Wang J."/>
            <person name="Lipzen A."/>
            <person name="Daum C."/>
            <person name="Barry K."/>
            <person name="Grigoriev I.V."/>
            <person name="Favel A."/>
            <person name="Rosso M.N."/>
            <person name="Martin F."/>
        </authorList>
    </citation>
    <scope>NUCLEOTIDE SEQUENCE [LARGE SCALE GENOMIC DNA]</scope>
    <source>
        <strain evidence="1 2">CIRM-BRFM 2984</strain>
    </source>
</reference>
<proteinExistence type="predicted"/>
<keyword evidence="2" id="KW-1185">Reference proteome</keyword>
<name>A0AAW0E2X5_9AGAR</name>